<feature type="chain" id="PRO_5026899146" evidence="1">
    <location>
        <begin position="33"/>
        <end position="124"/>
    </location>
</feature>
<dbReference type="Gene3D" id="1.10.110.10">
    <property type="entry name" value="Plant lipid-transfer and hydrophobic proteins"/>
    <property type="match status" value="1"/>
</dbReference>
<feature type="domain" description="Bifunctional inhibitor/plant lipid transfer protein/seed storage helical" evidence="2">
    <location>
        <begin position="19"/>
        <end position="118"/>
    </location>
</feature>
<evidence type="ECO:0000259" key="2">
    <source>
        <dbReference type="Pfam" id="PF14368"/>
    </source>
</evidence>
<keyword evidence="3" id="KW-1185">Reference proteome</keyword>
<protein>
    <submittedName>
        <fullName evidence="4">Uncharacterized protein LOC111015576</fullName>
    </submittedName>
</protein>
<dbReference type="KEGG" id="mcha:111015576"/>
<dbReference type="AlphaFoldDB" id="A0A6J1CYB6"/>
<evidence type="ECO:0000256" key="1">
    <source>
        <dbReference type="SAM" id="SignalP"/>
    </source>
</evidence>
<name>A0A6J1CYB6_MOMCH</name>
<accession>A0A6J1CYB6</accession>
<gene>
    <name evidence="4" type="primary">LOC111015576</name>
</gene>
<dbReference type="GeneID" id="111015576"/>
<dbReference type="PANTHER" id="PTHR33122:SF13">
    <property type="entry name" value="BIFUNCTIONAL INHIBITOR_LIPID-TRANSFER PROTEIN_SEED STORAGE 2S ALBUMIN SUPERFAMILY PROTEIN"/>
    <property type="match status" value="1"/>
</dbReference>
<reference evidence="4" key="1">
    <citation type="submission" date="2025-08" db="UniProtKB">
        <authorList>
            <consortium name="RefSeq"/>
        </authorList>
    </citation>
    <scope>IDENTIFICATION</scope>
    <source>
        <strain evidence="4">OHB3-1</strain>
    </source>
</reference>
<feature type="signal peptide" evidence="1">
    <location>
        <begin position="1"/>
        <end position="32"/>
    </location>
</feature>
<dbReference type="InterPro" id="IPR036312">
    <property type="entry name" value="Bifun_inhib/LTP/seed_sf"/>
</dbReference>
<dbReference type="GO" id="GO:0005504">
    <property type="term" value="F:fatty acid binding"/>
    <property type="evidence" value="ECO:0007669"/>
    <property type="project" value="InterPro"/>
</dbReference>
<dbReference type="Pfam" id="PF14368">
    <property type="entry name" value="LTP_2"/>
    <property type="match status" value="1"/>
</dbReference>
<dbReference type="GO" id="GO:0009627">
    <property type="term" value="P:systemic acquired resistance"/>
    <property type="evidence" value="ECO:0007669"/>
    <property type="project" value="InterPro"/>
</dbReference>
<dbReference type="SUPFAM" id="SSF47699">
    <property type="entry name" value="Bifunctional inhibitor/lipid-transfer protein/seed storage 2S albumin"/>
    <property type="match status" value="1"/>
</dbReference>
<keyword evidence="1" id="KW-0732">Signal</keyword>
<dbReference type="Proteomes" id="UP000504603">
    <property type="component" value="Unplaced"/>
</dbReference>
<dbReference type="OrthoDB" id="1917294at2759"/>
<proteinExistence type="predicted"/>
<dbReference type="InterPro" id="IPR016140">
    <property type="entry name" value="Bifunc_inhib/LTP/seed_store"/>
</dbReference>
<dbReference type="PANTHER" id="PTHR33122">
    <property type="entry name" value="LIPID BINDING PROTEIN-RELATED"/>
    <property type="match status" value="1"/>
</dbReference>
<sequence length="124" mass="12811">MASSNSTCKALVVAAGFLILVASEAFIHPAAAAGVCGKMTIGSAAYSLISCTGAVADVKAKVSPECCSRVAAMLKTTPKCFCAILLFPKTRKQGVNPAIGLTIPKRCNIKNRPAGKKCGKYTYP</sequence>
<evidence type="ECO:0000313" key="4">
    <source>
        <dbReference type="RefSeq" id="XP_022146338.1"/>
    </source>
</evidence>
<dbReference type="InterPro" id="IPR039265">
    <property type="entry name" value="DIR1-like"/>
</dbReference>
<dbReference type="CDD" id="cd00010">
    <property type="entry name" value="AAI_LTSS"/>
    <property type="match status" value="1"/>
</dbReference>
<organism evidence="3 4">
    <name type="scientific">Momordica charantia</name>
    <name type="common">Bitter gourd</name>
    <name type="synonym">Balsam pear</name>
    <dbReference type="NCBI Taxonomy" id="3673"/>
    <lineage>
        <taxon>Eukaryota</taxon>
        <taxon>Viridiplantae</taxon>
        <taxon>Streptophyta</taxon>
        <taxon>Embryophyta</taxon>
        <taxon>Tracheophyta</taxon>
        <taxon>Spermatophyta</taxon>
        <taxon>Magnoliopsida</taxon>
        <taxon>eudicotyledons</taxon>
        <taxon>Gunneridae</taxon>
        <taxon>Pentapetalae</taxon>
        <taxon>rosids</taxon>
        <taxon>fabids</taxon>
        <taxon>Cucurbitales</taxon>
        <taxon>Cucurbitaceae</taxon>
        <taxon>Momordiceae</taxon>
        <taxon>Momordica</taxon>
    </lineage>
</organism>
<dbReference type="RefSeq" id="XP_022146338.1">
    <property type="nucleotide sequence ID" value="XM_022290646.1"/>
</dbReference>
<evidence type="ECO:0000313" key="3">
    <source>
        <dbReference type="Proteomes" id="UP000504603"/>
    </source>
</evidence>